<reference evidence="2" key="1">
    <citation type="journal article" date="2023" name="Mol. Phylogenet. Evol.">
        <title>Genome-scale phylogeny and comparative genomics of the fungal order Sordariales.</title>
        <authorList>
            <person name="Hensen N."/>
            <person name="Bonometti L."/>
            <person name="Westerberg I."/>
            <person name="Brannstrom I.O."/>
            <person name="Guillou S."/>
            <person name="Cros-Aarteil S."/>
            <person name="Calhoun S."/>
            <person name="Haridas S."/>
            <person name="Kuo A."/>
            <person name="Mondo S."/>
            <person name="Pangilinan J."/>
            <person name="Riley R."/>
            <person name="LaButti K."/>
            <person name="Andreopoulos B."/>
            <person name="Lipzen A."/>
            <person name="Chen C."/>
            <person name="Yan M."/>
            <person name="Daum C."/>
            <person name="Ng V."/>
            <person name="Clum A."/>
            <person name="Steindorff A."/>
            <person name="Ohm R.A."/>
            <person name="Martin F."/>
            <person name="Silar P."/>
            <person name="Natvig D.O."/>
            <person name="Lalanne C."/>
            <person name="Gautier V."/>
            <person name="Ament-Velasquez S.L."/>
            <person name="Kruys A."/>
            <person name="Hutchinson M.I."/>
            <person name="Powell A.J."/>
            <person name="Barry K."/>
            <person name="Miller A.N."/>
            <person name="Grigoriev I.V."/>
            <person name="Debuchy R."/>
            <person name="Gladieux P."/>
            <person name="Hiltunen Thoren M."/>
            <person name="Johannesson H."/>
        </authorList>
    </citation>
    <scope>NUCLEOTIDE SEQUENCE</scope>
    <source>
        <strain evidence="2">CBS 955.72</strain>
    </source>
</reference>
<name>A0AAJ0M9U1_9PEZI</name>
<feature type="region of interest" description="Disordered" evidence="1">
    <location>
        <begin position="236"/>
        <end position="260"/>
    </location>
</feature>
<feature type="compositionally biased region" description="Polar residues" evidence="1">
    <location>
        <begin position="1052"/>
        <end position="1063"/>
    </location>
</feature>
<evidence type="ECO:0000313" key="2">
    <source>
        <dbReference type="EMBL" id="KAK3344356.1"/>
    </source>
</evidence>
<keyword evidence="3" id="KW-1185">Reference proteome</keyword>
<feature type="region of interest" description="Disordered" evidence="1">
    <location>
        <begin position="412"/>
        <end position="445"/>
    </location>
</feature>
<feature type="region of interest" description="Disordered" evidence="1">
    <location>
        <begin position="269"/>
        <end position="288"/>
    </location>
</feature>
<feature type="compositionally biased region" description="Polar residues" evidence="1">
    <location>
        <begin position="771"/>
        <end position="780"/>
    </location>
</feature>
<feature type="region of interest" description="Disordered" evidence="1">
    <location>
        <begin position="891"/>
        <end position="912"/>
    </location>
</feature>
<proteinExistence type="predicted"/>
<feature type="region of interest" description="Disordered" evidence="1">
    <location>
        <begin position="1052"/>
        <end position="1073"/>
    </location>
</feature>
<feature type="region of interest" description="Disordered" evidence="1">
    <location>
        <begin position="309"/>
        <end position="355"/>
    </location>
</feature>
<feature type="region of interest" description="Disordered" evidence="1">
    <location>
        <begin position="617"/>
        <end position="670"/>
    </location>
</feature>
<feature type="compositionally biased region" description="Basic and acidic residues" evidence="1">
    <location>
        <begin position="419"/>
        <end position="445"/>
    </location>
</feature>
<organism evidence="2 3">
    <name type="scientific">Lasiosphaeria hispida</name>
    <dbReference type="NCBI Taxonomy" id="260671"/>
    <lineage>
        <taxon>Eukaryota</taxon>
        <taxon>Fungi</taxon>
        <taxon>Dikarya</taxon>
        <taxon>Ascomycota</taxon>
        <taxon>Pezizomycotina</taxon>
        <taxon>Sordariomycetes</taxon>
        <taxon>Sordariomycetidae</taxon>
        <taxon>Sordariales</taxon>
        <taxon>Lasiosphaeriaceae</taxon>
        <taxon>Lasiosphaeria</taxon>
    </lineage>
</organism>
<sequence length="1125" mass="123458">MRLPVSIKRLQKRLLYTLVESQKEDKTVPAHALVAARHLFRRCKYCIRIPLAIDEEEDGRCEAEKHNLPKFIVSQLDAQKLTDHSCRRIELPSQVSKLIDFILEKLSRSERELGYPTLFRWYSPSNHRTYFIFARIRIRLAMAHMVYTVDELLAFREPKPKSSRRVVPALSSNPVFADIVRDSSSESSDFRPSAVKHKNESSVSSEEVLFKGIISRRAGQEPTRETIREPIREIVREPVHEPTHQSVRSSTHETVHDSPQHLEWKYHGRSESEAAIGEPVSAPTGIPAQRSEGFQRFYKAVVSPTHVRVTAGGRIVPNTRGPPSPTSKRSKDAPPDSHGASEKAIHGTPSLPSLGHIGLNQQVPVVPQFIAGYPGFQSFQAPMGYVPFPAFGTPMAPGFPFGQPTVNPAAVAQAASDSTLKDTHNTKPGETREDNATTSEKQEKVKLTPPELFDYTKPFFYNGQYIYPIPAPFPPPLGSPMMPVQMVGIPPGAAPQIPGPMMQPAPNGAGPTTTTTSFAPPTHSTAAAPVLLSSNVPANVNFKPSVAPPISSIKPSDITKKQINSFKQSLKYHEDQLQYNRHQIDEAEMEIKIRTLRAHIATFEKTLKTQLEYEDSVRRQGASSKGDVSSPIPAAEEIKESSQPPTTNKSDDQVDHNMHNDKYWPADKPDAAALRRRTTQGRLGLNSNIGEGGKAVLQLSPEPAAQSFSDFLKKSGFPSDAALAPEFQPRGYASTWTGPKHSKEASAESTNRLYALAGLNPPAPKTEEQRTGSQSYSTAIPASHHLNKSSSSSSGRAESRLGVPYLLGSLPKGVDPRTAKEQDYVYSRPLTDDERRARFLYWGKAPKSVLKGLPRYDGKHFYPPSPGKLENTASTFHATSASRELPARRVPISRPDNDFEFRGTKSEADPFRPITPVHKAGFYKAPTVSEDGYAALRHASSYDPQAFGKPAGSEDDYGSLRHVSSYGSQAFLSEGLKPMSEDAESEKSTVLTAALKVRENSADAASVGSHDRQSSGGKLWPMFKKATSSSAVSSTTAQGYLPHFAGHAAASLSPTVSKNSPIRNPSPEKMPGDLEFSDGGALLTLAPEMRRENLPLHNVGSLEDQFKNITLDASERRDLNAVYKI</sequence>
<feature type="compositionally biased region" description="Basic and acidic residues" evidence="1">
    <location>
        <begin position="250"/>
        <end position="260"/>
    </location>
</feature>
<feature type="compositionally biased region" description="Basic and acidic residues" evidence="1">
    <location>
        <begin position="649"/>
        <end position="670"/>
    </location>
</feature>
<feature type="region of interest" description="Disordered" evidence="1">
    <location>
        <begin position="757"/>
        <end position="798"/>
    </location>
</feature>
<protein>
    <submittedName>
        <fullName evidence="2">Uncharacterized protein</fullName>
    </submittedName>
</protein>
<accession>A0AAJ0M9U1</accession>
<gene>
    <name evidence="2" type="ORF">B0T25DRAFT_324730</name>
</gene>
<evidence type="ECO:0000313" key="3">
    <source>
        <dbReference type="Proteomes" id="UP001275084"/>
    </source>
</evidence>
<feature type="compositionally biased region" description="Basic and acidic residues" evidence="1">
    <location>
        <begin position="895"/>
        <end position="910"/>
    </location>
</feature>
<comment type="caution">
    <text evidence="2">The sequence shown here is derived from an EMBL/GenBank/DDBJ whole genome shotgun (WGS) entry which is preliminary data.</text>
</comment>
<feature type="compositionally biased region" description="Basic and acidic residues" evidence="1">
    <location>
        <begin position="329"/>
        <end position="345"/>
    </location>
</feature>
<reference evidence="2" key="2">
    <citation type="submission" date="2023-06" db="EMBL/GenBank/DDBJ databases">
        <authorList>
            <consortium name="Lawrence Berkeley National Laboratory"/>
            <person name="Haridas S."/>
            <person name="Hensen N."/>
            <person name="Bonometti L."/>
            <person name="Westerberg I."/>
            <person name="Brannstrom I.O."/>
            <person name="Guillou S."/>
            <person name="Cros-Aarteil S."/>
            <person name="Calhoun S."/>
            <person name="Kuo A."/>
            <person name="Mondo S."/>
            <person name="Pangilinan J."/>
            <person name="Riley R."/>
            <person name="Labutti K."/>
            <person name="Andreopoulos B."/>
            <person name="Lipzen A."/>
            <person name="Chen C."/>
            <person name="Yanf M."/>
            <person name="Daum C."/>
            <person name="Ng V."/>
            <person name="Clum A."/>
            <person name="Steindorff A."/>
            <person name="Ohm R."/>
            <person name="Martin F."/>
            <person name="Silar P."/>
            <person name="Natvig D."/>
            <person name="Lalanne C."/>
            <person name="Gautier V."/>
            <person name="Ament-Velasquez S.L."/>
            <person name="Kruys A."/>
            <person name="Hutchinson M.I."/>
            <person name="Powell A.J."/>
            <person name="Barry K."/>
            <person name="Miller A.N."/>
            <person name="Grigoriev I.V."/>
            <person name="Debuchy R."/>
            <person name="Gladieux P."/>
            <person name="Thoren M.H."/>
            <person name="Johannesson H."/>
        </authorList>
    </citation>
    <scope>NUCLEOTIDE SEQUENCE</scope>
    <source>
        <strain evidence="2">CBS 955.72</strain>
    </source>
</reference>
<dbReference type="EMBL" id="JAUIQD010000007">
    <property type="protein sequence ID" value="KAK3344356.1"/>
    <property type="molecule type" value="Genomic_DNA"/>
</dbReference>
<dbReference type="AlphaFoldDB" id="A0AAJ0M9U1"/>
<dbReference type="Proteomes" id="UP001275084">
    <property type="component" value="Unassembled WGS sequence"/>
</dbReference>
<evidence type="ECO:0000256" key="1">
    <source>
        <dbReference type="SAM" id="MobiDB-lite"/>
    </source>
</evidence>